<evidence type="ECO:0000256" key="2">
    <source>
        <dbReference type="SAM" id="SignalP"/>
    </source>
</evidence>
<gene>
    <name evidence="3" type="ORF">PBT88_15650</name>
</gene>
<feature type="chain" id="PRO_5047430549" evidence="2">
    <location>
        <begin position="27"/>
        <end position="108"/>
    </location>
</feature>
<dbReference type="EMBL" id="CP115174">
    <property type="protein sequence ID" value="WBO21598.1"/>
    <property type="molecule type" value="Genomic_DNA"/>
</dbReference>
<accession>A0ABY7NLU5</accession>
<reference evidence="3 4" key="1">
    <citation type="submission" date="2022-12" db="EMBL/GenBank/DDBJ databases">
        <title>Sphingomonas abieness sp. nov., an endophytic bacterium isolated from Abies koreana.</title>
        <authorList>
            <person name="Jiang L."/>
            <person name="Lee J."/>
        </authorList>
    </citation>
    <scope>NUCLEOTIDE SEQUENCE [LARGE SCALE GENOMIC DNA]</scope>
    <source>
        <strain evidence="4">PAMB 00755</strain>
    </source>
</reference>
<feature type="region of interest" description="Disordered" evidence="1">
    <location>
        <begin position="89"/>
        <end position="108"/>
    </location>
</feature>
<evidence type="ECO:0000313" key="4">
    <source>
        <dbReference type="Proteomes" id="UP001210865"/>
    </source>
</evidence>
<evidence type="ECO:0000313" key="3">
    <source>
        <dbReference type="EMBL" id="WBO21598.1"/>
    </source>
</evidence>
<protein>
    <submittedName>
        <fullName evidence="3">Glycine zipper 2TM domain-containing protein</fullName>
    </submittedName>
</protein>
<feature type="signal peptide" evidence="2">
    <location>
        <begin position="1"/>
        <end position="26"/>
    </location>
</feature>
<dbReference type="RefSeq" id="WP_270076246.1">
    <property type="nucleotide sequence ID" value="NZ_CP115174.1"/>
</dbReference>
<keyword evidence="4" id="KW-1185">Reference proteome</keyword>
<organism evidence="3 4">
    <name type="scientific">Sphingomonas abietis</name>
    <dbReference type="NCBI Taxonomy" id="3012344"/>
    <lineage>
        <taxon>Bacteria</taxon>
        <taxon>Pseudomonadati</taxon>
        <taxon>Pseudomonadota</taxon>
        <taxon>Alphaproteobacteria</taxon>
        <taxon>Sphingomonadales</taxon>
        <taxon>Sphingomonadaceae</taxon>
        <taxon>Sphingomonas</taxon>
    </lineage>
</organism>
<keyword evidence="2" id="KW-0732">Signal</keyword>
<feature type="compositionally biased region" description="Basic and acidic residues" evidence="1">
    <location>
        <begin position="92"/>
        <end position="108"/>
    </location>
</feature>
<sequence length="108" mass="10914">MTKTITLAALAAMLAVPVAVPAPALAQHQDDRDANGRDYHGNDGDYHYRCKKSKGTTGTIAGAVGGGLAGNLLGGGTVGTLAGAGGGALLGRHLDKKHDQHQNRENGC</sequence>
<dbReference type="Proteomes" id="UP001210865">
    <property type="component" value="Chromosome"/>
</dbReference>
<evidence type="ECO:0000256" key="1">
    <source>
        <dbReference type="SAM" id="MobiDB-lite"/>
    </source>
</evidence>
<proteinExistence type="predicted"/>
<name>A0ABY7NLU5_9SPHN</name>